<protein>
    <submittedName>
        <fullName evidence="3">Uncharacterized protein</fullName>
    </submittedName>
</protein>
<dbReference type="EMBL" id="WBJZ01000015">
    <property type="protein sequence ID" value="KAB1655327.1"/>
    <property type="molecule type" value="Genomic_DNA"/>
</dbReference>
<proteinExistence type="predicted"/>
<keyword evidence="2" id="KW-0812">Transmembrane</keyword>
<evidence type="ECO:0000313" key="4">
    <source>
        <dbReference type="Proteomes" id="UP000467240"/>
    </source>
</evidence>
<sequence length="139" mass="14480">MSTGIPDLGTNGVPRAGDGTDASSRPIERTRADRFRAFASWATIVLGGFAWGLMAFVQLALIAETESEVDYGLVMAITVLVGVIGMLVCAPLSLCLAIFTFSGVGLSRGAYIRAGLGAGLSIASCTASIWFVWIFIGSL</sequence>
<reference evidence="3 4" key="1">
    <citation type="submission" date="2019-09" db="EMBL/GenBank/DDBJ databases">
        <title>Phylogeny of genus Pseudoclavibacter and closely related genus.</title>
        <authorList>
            <person name="Li Y."/>
        </authorList>
    </citation>
    <scope>NUCLEOTIDE SEQUENCE [LARGE SCALE GENOMIC DNA]</scope>
    <source>
        <strain evidence="3 4">DSM 23821</strain>
    </source>
</reference>
<feature type="transmembrane region" description="Helical" evidence="2">
    <location>
        <begin position="111"/>
        <end position="136"/>
    </location>
</feature>
<feature type="transmembrane region" description="Helical" evidence="2">
    <location>
        <begin position="73"/>
        <end position="99"/>
    </location>
</feature>
<dbReference type="RefSeq" id="WP_158041092.1">
    <property type="nucleotide sequence ID" value="NZ_JACCFV010000001.1"/>
</dbReference>
<keyword evidence="2" id="KW-0472">Membrane</keyword>
<evidence type="ECO:0000256" key="1">
    <source>
        <dbReference type="SAM" id="MobiDB-lite"/>
    </source>
</evidence>
<keyword evidence="2" id="KW-1133">Transmembrane helix</keyword>
<evidence type="ECO:0000313" key="3">
    <source>
        <dbReference type="EMBL" id="KAB1655327.1"/>
    </source>
</evidence>
<dbReference type="AlphaFoldDB" id="A0A7J5BPS4"/>
<accession>A0A7J5BPS4</accession>
<name>A0A7J5BPS4_9MICO</name>
<dbReference type="Proteomes" id="UP000467240">
    <property type="component" value="Unassembled WGS sequence"/>
</dbReference>
<gene>
    <name evidence="3" type="ORF">F8O01_11910</name>
</gene>
<keyword evidence="4" id="KW-1185">Reference proteome</keyword>
<feature type="transmembrane region" description="Helical" evidence="2">
    <location>
        <begin position="38"/>
        <end position="61"/>
    </location>
</feature>
<comment type="caution">
    <text evidence="3">The sequence shown here is derived from an EMBL/GenBank/DDBJ whole genome shotgun (WGS) entry which is preliminary data.</text>
</comment>
<feature type="region of interest" description="Disordered" evidence="1">
    <location>
        <begin position="1"/>
        <end position="25"/>
    </location>
</feature>
<organism evidence="3 4">
    <name type="scientific">Pseudoclavibacter chungangensis</name>
    <dbReference type="NCBI Taxonomy" id="587635"/>
    <lineage>
        <taxon>Bacteria</taxon>
        <taxon>Bacillati</taxon>
        <taxon>Actinomycetota</taxon>
        <taxon>Actinomycetes</taxon>
        <taxon>Micrococcales</taxon>
        <taxon>Microbacteriaceae</taxon>
        <taxon>Pseudoclavibacter</taxon>
    </lineage>
</organism>
<evidence type="ECO:0000256" key="2">
    <source>
        <dbReference type="SAM" id="Phobius"/>
    </source>
</evidence>